<name>A0ABT0A7U3_9SPHN</name>
<dbReference type="InterPro" id="IPR000669">
    <property type="entry name" value="Mannitol_DH"/>
</dbReference>
<dbReference type="Gene3D" id="3.40.50.720">
    <property type="entry name" value="NAD(P)-binding Rossmann-like Domain"/>
    <property type="match status" value="1"/>
</dbReference>
<dbReference type="RefSeq" id="WP_243796412.1">
    <property type="nucleotide sequence ID" value="NZ_JALHAT010000001.1"/>
</dbReference>
<gene>
    <name evidence="4" type="ORF">MTR65_01080</name>
</gene>
<dbReference type="PANTHER" id="PTHR43362:SF1">
    <property type="entry name" value="MANNITOL DEHYDROGENASE 2-RELATED"/>
    <property type="match status" value="1"/>
</dbReference>
<evidence type="ECO:0000256" key="1">
    <source>
        <dbReference type="ARBA" id="ARBA00023002"/>
    </source>
</evidence>
<dbReference type="InterPro" id="IPR013118">
    <property type="entry name" value="Mannitol_DH_C"/>
</dbReference>
<dbReference type="InterPro" id="IPR013328">
    <property type="entry name" value="6PGD_dom2"/>
</dbReference>
<dbReference type="InterPro" id="IPR036291">
    <property type="entry name" value="NAD(P)-bd_dom_sf"/>
</dbReference>
<keyword evidence="1" id="KW-0560">Oxidoreductase</keyword>
<dbReference type="SUPFAM" id="SSF48179">
    <property type="entry name" value="6-phosphogluconate dehydrogenase C-terminal domain-like"/>
    <property type="match status" value="1"/>
</dbReference>
<dbReference type="Gene3D" id="1.10.1040.10">
    <property type="entry name" value="N-(1-d-carboxylethyl)-l-norvaline Dehydrogenase, domain 2"/>
    <property type="match status" value="1"/>
</dbReference>
<feature type="domain" description="Mannitol dehydrogenase N-terminal" evidence="2">
    <location>
        <begin position="32"/>
        <end position="267"/>
    </location>
</feature>
<comment type="caution">
    <text evidence="4">The sequence shown here is derived from an EMBL/GenBank/DDBJ whole genome shotgun (WGS) entry which is preliminary data.</text>
</comment>
<evidence type="ECO:0000259" key="2">
    <source>
        <dbReference type="Pfam" id="PF01232"/>
    </source>
</evidence>
<dbReference type="Pfam" id="PF01232">
    <property type="entry name" value="Mannitol_dh"/>
    <property type="match status" value="1"/>
</dbReference>
<keyword evidence="5" id="KW-1185">Reference proteome</keyword>
<dbReference type="InterPro" id="IPR013131">
    <property type="entry name" value="Mannitol_DH_N"/>
</dbReference>
<dbReference type="Pfam" id="PF08125">
    <property type="entry name" value="Mannitol_dh_C"/>
    <property type="match status" value="1"/>
</dbReference>
<evidence type="ECO:0000313" key="5">
    <source>
        <dbReference type="Proteomes" id="UP001162802"/>
    </source>
</evidence>
<feature type="domain" description="Mannitol dehydrogenase C-terminal" evidence="3">
    <location>
        <begin position="277"/>
        <end position="427"/>
    </location>
</feature>
<dbReference type="EMBL" id="JALHAT010000001">
    <property type="protein sequence ID" value="MCJ1959271.1"/>
    <property type="molecule type" value="Genomic_DNA"/>
</dbReference>
<accession>A0ABT0A7U3</accession>
<dbReference type="PANTHER" id="PTHR43362">
    <property type="entry name" value="MANNITOL DEHYDROGENASE DSF1-RELATED"/>
    <property type="match status" value="1"/>
</dbReference>
<dbReference type="InterPro" id="IPR050988">
    <property type="entry name" value="Mannitol_DH/Oxidoreductase"/>
</dbReference>
<dbReference type="PRINTS" id="PR00084">
    <property type="entry name" value="MTLDHDRGNASE"/>
</dbReference>
<sequence length="455" mass="48787">MTDALPRLSPETLASAPADARFTHDRAQATIGIVHFGIGAFHRAHQAWYTDRAMDAGDTRWGICGVSLRSASVAEQLMPQGGLYTVAERGAGAPRLRVVGGVHEVLVGPDDRAAILERLAAPNTHIASFTVTEKGYCRKADGSLDLERADEGSIYGFLGEGLARRRAQGLPGLTLLSCDNLADNGRTLERLLGQWCAHHDPELGAWIAQTCTFPGTMVDRIVPATTDADRAAVAQQLGLADEACVVTEAFSQWVIEDRFAGPRPAWEDVGVQIVAEVTPYEAAKLRMLNGAHSALAYIGLAAGHTFVHEAVADPAIRPRIEDLMRKEAAPTLTPAPGQDLDAYAKALLARFENPALAHRLAQIAMDGSQKIPQRWLETLEANREAGRSCPAILAALKAWFCHLRGANGPLEDPMADELAKLARAHEDTELACLLFAPEGLLGGTWNADPAKVFAG</sequence>
<dbReference type="SUPFAM" id="SSF51735">
    <property type="entry name" value="NAD(P)-binding Rossmann-fold domains"/>
    <property type="match status" value="1"/>
</dbReference>
<proteinExistence type="predicted"/>
<evidence type="ECO:0000259" key="3">
    <source>
        <dbReference type="Pfam" id="PF08125"/>
    </source>
</evidence>
<dbReference type="InterPro" id="IPR008927">
    <property type="entry name" value="6-PGluconate_DH-like_C_sf"/>
</dbReference>
<dbReference type="Proteomes" id="UP001162802">
    <property type="component" value="Unassembled WGS sequence"/>
</dbReference>
<protein>
    <submittedName>
        <fullName evidence="4">Mannitol dehydrogenase family protein</fullName>
    </submittedName>
</protein>
<evidence type="ECO:0000313" key="4">
    <source>
        <dbReference type="EMBL" id="MCJ1959271.1"/>
    </source>
</evidence>
<organism evidence="4 5">
    <name type="scientific">Novosphingobium mangrovi</name>
    <name type="common">ex Hu et al. 2023</name>
    <dbReference type="NCBI Taxonomy" id="2930094"/>
    <lineage>
        <taxon>Bacteria</taxon>
        <taxon>Pseudomonadati</taxon>
        <taxon>Pseudomonadota</taxon>
        <taxon>Alphaproteobacteria</taxon>
        <taxon>Sphingomonadales</taxon>
        <taxon>Sphingomonadaceae</taxon>
        <taxon>Novosphingobium</taxon>
    </lineage>
</organism>
<reference evidence="4" key="1">
    <citation type="submission" date="2022-03" db="EMBL/GenBank/DDBJ databases">
        <title>Identification of a novel bacterium isolated from mangrove sediments.</title>
        <authorList>
            <person name="Pan X."/>
        </authorList>
    </citation>
    <scope>NUCLEOTIDE SEQUENCE</scope>
    <source>
        <strain evidence="4">B2637</strain>
    </source>
</reference>